<sequence>MTDSPRERAERELGRVLTRLAALGPTRLSRPADGGGPSPADAVRPVLQELADAAATAEGRAPVVVPVLAERALGDQLAVLGRDLLSAAGDDAPLERAAARLEALRRAL</sequence>
<dbReference type="OrthoDB" id="5196190at2"/>
<evidence type="ECO:0000313" key="2">
    <source>
        <dbReference type="Proteomes" id="UP000321234"/>
    </source>
</evidence>
<proteinExistence type="predicted"/>
<dbReference type="EMBL" id="VKAC01000005">
    <property type="protein sequence ID" value="TXR56441.1"/>
    <property type="molecule type" value="Genomic_DNA"/>
</dbReference>
<reference evidence="1 2" key="1">
    <citation type="submission" date="2019-07" db="EMBL/GenBank/DDBJ databases">
        <title>Quadrisphaera sp. strain DD2A genome sequencing and assembly.</title>
        <authorList>
            <person name="Kim I."/>
        </authorList>
    </citation>
    <scope>NUCLEOTIDE SEQUENCE [LARGE SCALE GENOMIC DNA]</scope>
    <source>
        <strain evidence="1 2">DD2A</strain>
    </source>
</reference>
<protein>
    <submittedName>
        <fullName evidence="1">Uncharacterized protein</fullName>
    </submittedName>
</protein>
<dbReference type="RefSeq" id="WP_147926234.1">
    <property type="nucleotide sequence ID" value="NZ_VKAC01000005.1"/>
</dbReference>
<organism evidence="1 2">
    <name type="scientific">Quadrisphaera setariae</name>
    <dbReference type="NCBI Taxonomy" id="2593304"/>
    <lineage>
        <taxon>Bacteria</taxon>
        <taxon>Bacillati</taxon>
        <taxon>Actinomycetota</taxon>
        <taxon>Actinomycetes</taxon>
        <taxon>Kineosporiales</taxon>
        <taxon>Kineosporiaceae</taxon>
        <taxon>Quadrisphaera</taxon>
    </lineage>
</organism>
<keyword evidence="2" id="KW-1185">Reference proteome</keyword>
<comment type="caution">
    <text evidence="1">The sequence shown here is derived from an EMBL/GenBank/DDBJ whole genome shotgun (WGS) entry which is preliminary data.</text>
</comment>
<evidence type="ECO:0000313" key="1">
    <source>
        <dbReference type="EMBL" id="TXR56441.1"/>
    </source>
</evidence>
<gene>
    <name evidence="1" type="ORF">FMM08_10120</name>
</gene>
<accession>A0A5C8ZGZ2</accession>
<dbReference type="Proteomes" id="UP000321234">
    <property type="component" value="Unassembled WGS sequence"/>
</dbReference>
<name>A0A5C8ZGZ2_9ACTN</name>
<dbReference type="AlphaFoldDB" id="A0A5C8ZGZ2"/>